<reference evidence="2 3" key="1">
    <citation type="journal article" date="2023" name="G3 (Bethesda)">
        <title>A chromosome-length genome assembly and annotation of blackberry (Rubus argutus, cv. 'Hillquist').</title>
        <authorList>
            <person name="Bruna T."/>
            <person name="Aryal R."/>
            <person name="Dudchenko O."/>
            <person name="Sargent D.J."/>
            <person name="Mead D."/>
            <person name="Buti M."/>
            <person name="Cavallini A."/>
            <person name="Hytonen T."/>
            <person name="Andres J."/>
            <person name="Pham M."/>
            <person name="Weisz D."/>
            <person name="Mascagni F."/>
            <person name="Usai G."/>
            <person name="Natali L."/>
            <person name="Bassil N."/>
            <person name="Fernandez G.E."/>
            <person name="Lomsadze A."/>
            <person name="Armour M."/>
            <person name="Olukolu B."/>
            <person name="Poorten T."/>
            <person name="Britton C."/>
            <person name="Davik J."/>
            <person name="Ashrafi H."/>
            <person name="Aiden E.L."/>
            <person name="Borodovsky M."/>
            <person name="Worthington M."/>
        </authorList>
    </citation>
    <scope>NUCLEOTIDE SEQUENCE [LARGE SCALE GENOMIC DNA]</scope>
    <source>
        <strain evidence="2">PI 553951</strain>
    </source>
</reference>
<dbReference type="EMBL" id="JBEDUW010000200">
    <property type="protein sequence ID" value="KAK9904417.1"/>
    <property type="molecule type" value="Genomic_DNA"/>
</dbReference>
<keyword evidence="3" id="KW-1185">Reference proteome</keyword>
<dbReference type="Gene3D" id="2.170.270.10">
    <property type="entry name" value="SET domain"/>
    <property type="match status" value="1"/>
</dbReference>
<comment type="caution">
    <text evidence="2">The sequence shown here is derived from an EMBL/GenBank/DDBJ whole genome shotgun (WGS) entry which is preliminary data.</text>
</comment>
<evidence type="ECO:0000313" key="2">
    <source>
        <dbReference type="EMBL" id="KAK9904417.1"/>
    </source>
</evidence>
<dbReference type="PANTHER" id="PTHR47780:SF1">
    <property type="entry name" value="PROTEIN SET DOMAIN GROUP 41"/>
    <property type="match status" value="1"/>
</dbReference>
<gene>
    <name evidence="2" type="ORF">M0R45_000782</name>
</gene>
<dbReference type="PANTHER" id="PTHR47780">
    <property type="entry name" value="PROTEIN SET DOMAIN GROUP 41"/>
    <property type="match status" value="1"/>
</dbReference>
<protein>
    <submittedName>
        <fullName evidence="2">Uncharacterized protein</fullName>
    </submittedName>
</protein>
<feature type="compositionally biased region" description="Basic residues" evidence="1">
    <location>
        <begin position="94"/>
        <end position="103"/>
    </location>
</feature>
<organism evidence="2 3">
    <name type="scientific">Rubus argutus</name>
    <name type="common">Southern blackberry</name>
    <dbReference type="NCBI Taxonomy" id="59490"/>
    <lineage>
        <taxon>Eukaryota</taxon>
        <taxon>Viridiplantae</taxon>
        <taxon>Streptophyta</taxon>
        <taxon>Embryophyta</taxon>
        <taxon>Tracheophyta</taxon>
        <taxon>Spermatophyta</taxon>
        <taxon>Magnoliopsida</taxon>
        <taxon>eudicotyledons</taxon>
        <taxon>Gunneridae</taxon>
        <taxon>Pentapetalae</taxon>
        <taxon>rosids</taxon>
        <taxon>fabids</taxon>
        <taxon>Rosales</taxon>
        <taxon>Rosaceae</taxon>
        <taxon>Rosoideae</taxon>
        <taxon>Rosoideae incertae sedis</taxon>
        <taxon>Rubus</taxon>
    </lineage>
</organism>
<evidence type="ECO:0000256" key="1">
    <source>
        <dbReference type="SAM" id="MobiDB-lite"/>
    </source>
</evidence>
<evidence type="ECO:0000313" key="3">
    <source>
        <dbReference type="Proteomes" id="UP001457282"/>
    </source>
</evidence>
<sequence>MEMDMRAVEDIEIGRDITPPLSPLSFALHDSLVSSHCSCCFSPLPPQPFPPTNSHHALLYYCSSLCSTSDSPPPPVQRRVHPSPPHPIPPLHLPPRRLFRPPRRPPPPPFPSRHLIRPGAPSEFRCTIPASPGSTTAALPNACYRFLVSSPLSQQHSPSLAETPLRIVPGGRATARIESGVCSKNVLTKECQKYGPRVIVRSIRRINRGEEVTVTYTDLLQPKAIRQSELWSRYRFICSCRRCSASPLTYVDRALEEISAVNFNSSRLSSDISFNRDKATERLTDYVDDAIADYCQLVIPNLLVRGLSMYLHKVFVITSQRAMKKNRR</sequence>
<feature type="compositionally biased region" description="Pro residues" evidence="1">
    <location>
        <begin position="72"/>
        <end position="93"/>
    </location>
</feature>
<dbReference type="SUPFAM" id="SSF82199">
    <property type="entry name" value="SET domain"/>
    <property type="match status" value="1"/>
</dbReference>
<feature type="region of interest" description="Disordered" evidence="1">
    <location>
        <begin position="72"/>
        <end position="111"/>
    </location>
</feature>
<dbReference type="InterPro" id="IPR046341">
    <property type="entry name" value="SET_dom_sf"/>
</dbReference>
<dbReference type="Proteomes" id="UP001457282">
    <property type="component" value="Unassembled WGS sequence"/>
</dbReference>
<dbReference type="AlphaFoldDB" id="A0AAW1VM00"/>
<proteinExistence type="predicted"/>
<accession>A0AAW1VM00</accession>
<name>A0AAW1VM00_RUBAR</name>